<gene>
    <name evidence="2" type="ORF">LX99_00063</name>
</gene>
<feature type="signal peptide" evidence="1">
    <location>
        <begin position="1"/>
        <end position="21"/>
    </location>
</feature>
<sequence>MKKIKLLFLLILIAQLFFSCKKDGQLIEAKGYGKLAINSTTSADIGPLLVDIDGKVTDTLKGPSDNASITTYTGNRKVRIYEQGKANTPVIDTVLNIKTGTEKLSFLYTGDVKIIGGGYDGSITPAKGSALAQFVNLDKSLPTLVDMKIYEVYSNDAGDFIPEEVAYIKGIGKNKFSPYIEIPPYKHGDFSFGYYYALFDSATGATVVDISTYPAINWSTEGGGQFRPDKVVSLGITYDASLGGYTTAIIYETQLKQ</sequence>
<reference evidence="2 3" key="1">
    <citation type="submission" date="2018-05" db="EMBL/GenBank/DDBJ databases">
        <title>Genomic Encyclopedia of Archaeal and Bacterial Type Strains, Phase II (KMG-II): from individual species to whole genera.</title>
        <authorList>
            <person name="Goeker M."/>
        </authorList>
    </citation>
    <scope>NUCLEOTIDE SEQUENCE [LARGE SCALE GENOMIC DNA]</scope>
    <source>
        <strain evidence="2 3">DSM 19975</strain>
    </source>
</reference>
<feature type="chain" id="PRO_5016432584" description="DUF4397 domain-containing protein" evidence="1">
    <location>
        <begin position="22"/>
        <end position="257"/>
    </location>
</feature>
<dbReference type="EMBL" id="QGHA01000001">
    <property type="protein sequence ID" value="PWK79606.1"/>
    <property type="molecule type" value="Genomic_DNA"/>
</dbReference>
<proteinExistence type="predicted"/>
<dbReference type="RefSeq" id="WP_146203030.1">
    <property type="nucleotide sequence ID" value="NZ_QGHA01000001.1"/>
</dbReference>
<evidence type="ECO:0000256" key="1">
    <source>
        <dbReference type="SAM" id="SignalP"/>
    </source>
</evidence>
<dbReference type="Proteomes" id="UP000245678">
    <property type="component" value="Unassembled WGS sequence"/>
</dbReference>
<comment type="caution">
    <text evidence="2">The sequence shown here is derived from an EMBL/GenBank/DDBJ whole genome shotgun (WGS) entry which is preliminary data.</text>
</comment>
<evidence type="ECO:0000313" key="2">
    <source>
        <dbReference type="EMBL" id="PWK79606.1"/>
    </source>
</evidence>
<evidence type="ECO:0000313" key="3">
    <source>
        <dbReference type="Proteomes" id="UP000245678"/>
    </source>
</evidence>
<keyword evidence="3" id="KW-1185">Reference proteome</keyword>
<protein>
    <recommendedName>
        <fullName evidence="4">DUF4397 domain-containing protein</fullName>
    </recommendedName>
</protein>
<dbReference type="AlphaFoldDB" id="A0A316HGI6"/>
<name>A0A316HGI6_9SPHI</name>
<evidence type="ECO:0008006" key="4">
    <source>
        <dbReference type="Google" id="ProtNLM"/>
    </source>
</evidence>
<dbReference type="PROSITE" id="PS51257">
    <property type="entry name" value="PROKAR_LIPOPROTEIN"/>
    <property type="match status" value="1"/>
</dbReference>
<accession>A0A316HGI6</accession>
<organism evidence="2 3">
    <name type="scientific">Mucilaginibacter oryzae</name>
    <dbReference type="NCBI Taxonomy" id="468058"/>
    <lineage>
        <taxon>Bacteria</taxon>
        <taxon>Pseudomonadati</taxon>
        <taxon>Bacteroidota</taxon>
        <taxon>Sphingobacteriia</taxon>
        <taxon>Sphingobacteriales</taxon>
        <taxon>Sphingobacteriaceae</taxon>
        <taxon>Mucilaginibacter</taxon>
    </lineage>
</organism>
<keyword evidence="1" id="KW-0732">Signal</keyword>